<dbReference type="AlphaFoldDB" id="A0A1M6TGA2"/>
<dbReference type="InterPro" id="IPR050680">
    <property type="entry name" value="YpeA/RimI_acetyltransf"/>
</dbReference>
<keyword evidence="5" id="KW-1185">Reference proteome</keyword>
<proteinExistence type="predicted"/>
<evidence type="ECO:0000313" key="4">
    <source>
        <dbReference type="EMBL" id="SHK56062.1"/>
    </source>
</evidence>
<dbReference type="Gene3D" id="3.40.630.30">
    <property type="match status" value="1"/>
</dbReference>
<dbReference type="PANTHER" id="PTHR43420:SF47">
    <property type="entry name" value="N-ACETYLTRANSFERASE DOMAIN-CONTAINING PROTEIN"/>
    <property type="match status" value="1"/>
</dbReference>
<keyword evidence="1 4" id="KW-0808">Transferase</keyword>
<dbReference type="Pfam" id="PF00583">
    <property type="entry name" value="Acetyltransf_1"/>
    <property type="match status" value="1"/>
</dbReference>
<dbReference type="EMBL" id="FRAC01000013">
    <property type="protein sequence ID" value="SHK56062.1"/>
    <property type="molecule type" value="Genomic_DNA"/>
</dbReference>
<name>A0A1M6TGA2_9FIRM</name>
<dbReference type="InterPro" id="IPR016181">
    <property type="entry name" value="Acyl_CoA_acyltransferase"/>
</dbReference>
<dbReference type="InterPro" id="IPR000182">
    <property type="entry name" value="GNAT_dom"/>
</dbReference>
<dbReference type="SUPFAM" id="SSF55729">
    <property type="entry name" value="Acyl-CoA N-acyltransferases (Nat)"/>
    <property type="match status" value="1"/>
</dbReference>
<sequence>MDKQRNIIIEKGRMEDLDELEKLYNELNDALAAGINYPGWLRGIYPVRENAEEGLEEGCLYVARCDGKIAGTIILSHKPEEGYHTVTWKSEDDYGRVAVVHTLAVHPEFRGWGIGKALMDFSIRHCKEAGLESIRLDVYEKNEPAIGLYESSGFEYIATVDLGYGEYGLDWFKLYERLL</sequence>
<dbReference type="STRING" id="1121322.SAMN02745136_02794"/>
<dbReference type="CDD" id="cd04301">
    <property type="entry name" value="NAT_SF"/>
    <property type="match status" value="1"/>
</dbReference>
<dbReference type="OrthoDB" id="357176at2"/>
<reference evidence="4 5" key="1">
    <citation type="submission" date="2016-11" db="EMBL/GenBank/DDBJ databases">
        <authorList>
            <person name="Jaros S."/>
            <person name="Januszkiewicz K."/>
            <person name="Wedrychowicz H."/>
        </authorList>
    </citation>
    <scope>NUCLEOTIDE SEQUENCE [LARGE SCALE GENOMIC DNA]</scope>
    <source>
        <strain evidence="4 5">DSM 15929</strain>
    </source>
</reference>
<dbReference type="PROSITE" id="PS51186">
    <property type="entry name" value="GNAT"/>
    <property type="match status" value="1"/>
</dbReference>
<organism evidence="4 5">
    <name type="scientific">Anaerocolumna jejuensis DSM 15929</name>
    <dbReference type="NCBI Taxonomy" id="1121322"/>
    <lineage>
        <taxon>Bacteria</taxon>
        <taxon>Bacillati</taxon>
        <taxon>Bacillota</taxon>
        <taxon>Clostridia</taxon>
        <taxon>Lachnospirales</taxon>
        <taxon>Lachnospiraceae</taxon>
        <taxon>Anaerocolumna</taxon>
    </lineage>
</organism>
<keyword evidence="2" id="KW-0012">Acyltransferase</keyword>
<evidence type="ECO:0000256" key="1">
    <source>
        <dbReference type="ARBA" id="ARBA00022679"/>
    </source>
</evidence>
<protein>
    <submittedName>
        <fullName evidence="4">Acetyltransferase (GNAT) family protein</fullName>
    </submittedName>
</protein>
<accession>A0A1M6TGA2</accession>
<evidence type="ECO:0000259" key="3">
    <source>
        <dbReference type="PROSITE" id="PS51186"/>
    </source>
</evidence>
<evidence type="ECO:0000256" key="2">
    <source>
        <dbReference type="ARBA" id="ARBA00023315"/>
    </source>
</evidence>
<dbReference type="RefSeq" id="WP_073276924.1">
    <property type="nucleotide sequence ID" value="NZ_FRAC01000013.1"/>
</dbReference>
<feature type="domain" description="N-acetyltransferase" evidence="3">
    <location>
        <begin position="7"/>
        <end position="176"/>
    </location>
</feature>
<dbReference type="PANTHER" id="PTHR43420">
    <property type="entry name" value="ACETYLTRANSFERASE"/>
    <property type="match status" value="1"/>
</dbReference>
<dbReference type="Proteomes" id="UP000184386">
    <property type="component" value="Unassembled WGS sequence"/>
</dbReference>
<evidence type="ECO:0000313" key="5">
    <source>
        <dbReference type="Proteomes" id="UP000184386"/>
    </source>
</evidence>
<gene>
    <name evidence="4" type="ORF">SAMN02745136_02794</name>
</gene>
<dbReference type="GO" id="GO:0016747">
    <property type="term" value="F:acyltransferase activity, transferring groups other than amino-acyl groups"/>
    <property type="evidence" value="ECO:0007669"/>
    <property type="project" value="InterPro"/>
</dbReference>